<protein>
    <submittedName>
        <fullName evidence="1">Uncharacterized protein</fullName>
    </submittedName>
</protein>
<organism evidence="1 2">
    <name type="scientific">Paraburkholderia phenoliruptrix</name>
    <dbReference type="NCBI Taxonomy" id="252970"/>
    <lineage>
        <taxon>Bacteria</taxon>
        <taxon>Pseudomonadati</taxon>
        <taxon>Pseudomonadota</taxon>
        <taxon>Betaproteobacteria</taxon>
        <taxon>Burkholderiales</taxon>
        <taxon>Burkholderiaceae</taxon>
        <taxon>Paraburkholderia</taxon>
    </lineage>
</organism>
<dbReference type="GeneID" id="27795937"/>
<sequence length="207" mass="23409">MYVLYDYRYVIACSRLPYAFRREFRRLARGRVTSTYDSRTRARDAVPAETQCRRVAEVLLGFEALRASGYALQTPWNFRAKHLQALINRWSTQPLTSEEAAERLGHWCEFFRWTRKPQLIVLINAPVTAAVSPVGSKRVQYSHASAYSRPDIPVLTSEKAMEALTEHRGNLLKAARALGTTTHAVCEALNEGRPAADQFPPGLTILT</sequence>
<dbReference type="Proteomes" id="UP000494102">
    <property type="component" value="Unassembled WGS sequence"/>
</dbReference>
<dbReference type="AlphaFoldDB" id="A0A6J5KC28"/>
<evidence type="ECO:0000313" key="1">
    <source>
        <dbReference type="EMBL" id="CAB4050485.1"/>
    </source>
</evidence>
<name>A0A6J5KC28_9BURK</name>
<evidence type="ECO:0000313" key="2">
    <source>
        <dbReference type="Proteomes" id="UP000494102"/>
    </source>
</evidence>
<reference evidence="1 2" key="1">
    <citation type="submission" date="2020-04" db="EMBL/GenBank/DDBJ databases">
        <authorList>
            <person name="De Canck E."/>
        </authorList>
    </citation>
    <scope>NUCLEOTIDE SEQUENCE [LARGE SCALE GENOMIC DNA]</scope>
    <source>
        <strain evidence="1 2">LMG 9964</strain>
    </source>
</reference>
<accession>A0A6J5KC28</accession>
<proteinExistence type="predicted"/>
<dbReference type="RefSeq" id="WP_015001882.1">
    <property type="nucleotide sequence ID" value="NZ_CADILN010000005.1"/>
</dbReference>
<dbReference type="EMBL" id="CADILN010000005">
    <property type="protein sequence ID" value="CAB4050485.1"/>
    <property type="molecule type" value="Genomic_DNA"/>
</dbReference>
<gene>
    <name evidence="1" type="ORF">LMG9964_04151</name>
</gene>